<dbReference type="EMBL" id="JANBUO010000689">
    <property type="protein sequence ID" value="KAJ2802239.1"/>
    <property type="molecule type" value="Genomic_DNA"/>
</dbReference>
<keyword evidence="7" id="KW-1185">Reference proteome</keyword>
<name>A0A9W8HVF0_9FUNG</name>
<keyword evidence="3" id="KW-0496">Mitochondrion</keyword>
<evidence type="ECO:0000256" key="2">
    <source>
        <dbReference type="ARBA" id="ARBA00009540"/>
    </source>
</evidence>
<evidence type="ECO:0000259" key="5">
    <source>
        <dbReference type="PROSITE" id="PS51886"/>
    </source>
</evidence>
<feature type="domain" description="TLDc" evidence="5">
    <location>
        <begin position="277"/>
        <end position="457"/>
    </location>
</feature>
<reference evidence="6" key="1">
    <citation type="submission" date="2022-07" db="EMBL/GenBank/DDBJ databases">
        <title>Phylogenomic reconstructions and comparative analyses of Kickxellomycotina fungi.</title>
        <authorList>
            <person name="Reynolds N.K."/>
            <person name="Stajich J.E."/>
            <person name="Barry K."/>
            <person name="Grigoriev I.V."/>
            <person name="Crous P."/>
            <person name="Smith M.E."/>
        </authorList>
    </citation>
    <scope>NUCLEOTIDE SEQUENCE</scope>
    <source>
        <strain evidence="6">NRRL 1565</strain>
    </source>
</reference>
<dbReference type="InterPro" id="IPR006571">
    <property type="entry name" value="TLDc_dom"/>
</dbReference>
<dbReference type="Pfam" id="PF07534">
    <property type="entry name" value="TLD"/>
    <property type="match status" value="1"/>
</dbReference>
<evidence type="ECO:0000313" key="6">
    <source>
        <dbReference type="EMBL" id="KAJ2802239.1"/>
    </source>
</evidence>
<comment type="subcellular location">
    <subcellularLocation>
        <location evidence="1">Mitochondrion</location>
    </subcellularLocation>
</comment>
<comment type="similarity">
    <text evidence="2">Belongs to the OXR1 family.</text>
</comment>
<accession>A0A9W8HVF0</accession>
<gene>
    <name evidence="6" type="primary">TLDC1</name>
    <name evidence="6" type="ORF">H4R20_003357</name>
</gene>
<protein>
    <recommendedName>
        <fullName evidence="4">Oxidation resistance protein 1</fullName>
    </recommendedName>
</protein>
<dbReference type="SMART" id="SM00584">
    <property type="entry name" value="TLDc"/>
    <property type="match status" value="1"/>
</dbReference>
<dbReference type="GO" id="GO:0005739">
    <property type="term" value="C:mitochondrion"/>
    <property type="evidence" value="ECO:0007669"/>
    <property type="project" value="UniProtKB-SubCell"/>
</dbReference>
<sequence length="507" mass="56015">MGGSFSGLSRQLPEGTRRLTLEEKQALEAFLTLRNTQEKDGSFTEYLLQYLTAATATSKSKSNSPARRLGLLLSDDKHVRADSVFALARLGADTQSAGTLRHFIESVCVSGLKQFWRGLTASPEAASSVRLDGWVVEWVLLQAKDALERIYNPGNARMQYNSLGLTMLGDSDEHDEHTSQQHRVKWLADAERVGGVGIEAWRTWWSGNGVVQELTCLALRSALSTQATINTLPRDFMMIRGVAEANLICPQLPPEICTGQWLSCGNSAAGTNVFAMDLLTPSLSWALARELPAESRQKWERVYSSRYNGLSWNTFRKAVERRGSLILLVREKVEMKGQSAAVLGAYIDSELERSPSWHGTSQNLLFSVCYGEHGQTQPLGVTVYRTSGFNDHYQYLNYSTKTLPNGLGIGGQMGHFGLWIDSGFTRGGSNTAATFSSPRLSTCDEFDIDMVEVWLVQPSQRQDDGPGGIQKSVVEANPEAAAMLEMANRPMYSSNLPQHRVDDTDEQ</sequence>
<comment type="caution">
    <text evidence="6">The sequence shown here is derived from an EMBL/GenBank/DDBJ whole genome shotgun (WGS) entry which is preliminary data.</text>
</comment>
<dbReference type="OrthoDB" id="26679at2759"/>
<dbReference type="AlphaFoldDB" id="A0A9W8HVF0"/>
<evidence type="ECO:0000256" key="4">
    <source>
        <dbReference type="ARBA" id="ARBA00040604"/>
    </source>
</evidence>
<proteinExistence type="inferred from homology"/>
<dbReference type="Proteomes" id="UP001140094">
    <property type="component" value="Unassembled WGS sequence"/>
</dbReference>
<evidence type="ECO:0000313" key="7">
    <source>
        <dbReference type="Proteomes" id="UP001140094"/>
    </source>
</evidence>
<evidence type="ECO:0000256" key="1">
    <source>
        <dbReference type="ARBA" id="ARBA00004173"/>
    </source>
</evidence>
<evidence type="ECO:0000256" key="3">
    <source>
        <dbReference type="ARBA" id="ARBA00023128"/>
    </source>
</evidence>
<organism evidence="6 7">
    <name type="scientific">Coemansia guatemalensis</name>
    <dbReference type="NCBI Taxonomy" id="2761395"/>
    <lineage>
        <taxon>Eukaryota</taxon>
        <taxon>Fungi</taxon>
        <taxon>Fungi incertae sedis</taxon>
        <taxon>Zoopagomycota</taxon>
        <taxon>Kickxellomycotina</taxon>
        <taxon>Kickxellomycetes</taxon>
        <taxon>Kickxellales</taxon>
        <taxon>Kickxellaceae</taxon>
        <taxon>Coemansia</taxon>
    </lineage>
</organism>
<dbReference type="PANTHER" id="PTHR23354">
    <property type="entry name" value="NUCLEOLAR PROTEIN 7/ESTROGEN RECEPTOR COACTIVATOR-RELATED"/>
    <property type="match status" value="1"/>
</dbReference>
<dbReference type="PANTHER" id="PTHR23354:SF62">
    <property type="entry name" value="MUSTARD, ISOFORM V"/>
    <property type="match status" value="1"/>
</dbReference>
<dbReference type="PROSITE" id="PS51886">
    <property type="entry name" value="TLDC"/>
    <property type="match status" value="1"/>
</dbReference>